<dbReference type="EMBL" id="OY660871">
    <property type="protein sequence ID" value="CAJ1063075.1"/>
    <property type="molecule type" value="Genomic_DNA"/>
</dbReference>
<feature type="region of interest" description="Disordered" evidence="2">
    <location>
        <begin position="1"/>
        <end position="23"/>
    </location>
</feature>
<dbReference type="SUPFAM" id="SSF56436">
    <property type="entry name" value="C-type lectin-like"/>
    <property type="match status" value="1"/>
</dbReference>
<dbReference type="AlphaFoldDB" id="A0AAV1FQ70"/>
<evidence type="ECO:0000256" key="1">
    <source>
        <dbReference type="ARBA" id="ARBA00023157"/>
    </source>
</evidence>
<organism evidence="4 5">
    <name type="scientific">Xyrichtys novacula</name>
    <name type="common">Pearly razorfish</name>
    <name type="synonym">Hemipteronotus novacula</name>
    <dbReference type="NCBI Taxonomy" id="13765"/>
    <lineage>
        <taxon>Eukaryota</taxon>
        <taxon>Metazoa</taxon>
        <taxon>Chordata</taxon>
        <taxon>Craniata</taxon>
        <taxon>Vertebrata</taxon>
        <taxon>Euteleostomi</taxon>
        <taxon>Actinopterygii</taxon>
        <taxon>Neopterygii</taxon>
        <taxon>Teleostei</taxon>
        <taxon>Neoteleostei</taxon>
        <taxon>Acanthomorphata</taxon>
        <taxon>Eupercaria</taxon>
        <taxon>Labriformes</taxon>
        <taxon>Labridae</taxon>
        <taxon>Xyrichtys</taxon>
    </lineage>
</organism>
<dbReference type="Proteomes" id="UP001178508">
    <property type="component" value="Chromosome 8"/>
</dbReference>
<evidence type="ECO:0000313" key="4">
    <source>
        <dbReference type="EMBL" id="CAJ1063075.1"/>
    </source>
</evidence>
<dbReference type="InterPro" id="IPR050111">
    <property type="entry name" value="C-type_lectin/snaclec_domain"/>
</dbReference>
<dbReference type="InterPro" id="IPR001304">
    <property type="entry name" value="C-type_lectin-like"/>
</dbReference>
<dbReference type="PROSITE" id="PS00615">
    <property type="entry name" value="C_TYPE_LECTIN_1"/>
    <property type="match status" value="1"/>
</dbReference>
<evidence type="ECO:0000313" key="5">
    <source>
        <dbReference type="Proteomes" id="UP001178508"/>
    </source>
</evidence>
<dbReference type="PANTHER" id="PTHR22803">
    <property type="entry name" value="MANNOSE, PHOSPHOLIPASE, LECTIN RECEPTOR RELATED"/>
    <property type="match status" value="1"/>
</dbReference>
<keyword evidence="5" id="KW-1185">Reference proteome</keyword>
<dbReference type="SMART" id="SM00034">
    <property type="entry name" value="CLECT"/>
    <property type="match status" value="1"/>
</dbReference>
<dbReference type="Pfam" id="PF00059">
    <property type="entry name" value="Lectin_C"/>
    <property type="match status" value="1"/>
</dbReference>
<feature type="domain" description="C-type lectin" evidence="3">
    <location>
        <begin position="153"/>
        <end position="276"/>
    </location>
</feature>
<dbReference type="PROSITE" id="PS50041">
    <property type="entry name" value="C_TYPE_LECTIN_2"/>
    <property type="match status" value="1"/>
</dbReference>
<dbReference type="Gene3D" id="3.10.100.10">
    <property type="entry name" value="Mannose-Binding Protein A, subunit A"/>
    <property type="match status" value="1"/>
</dbReference>
<dbReference type="CDD" id="cd00037">
    <property type="entry name" value="CLECT"/>
    <property type="match status" value="1"/>
</dbReference>
<keyword evidence="4" id="KW-0675">Receptor</keyword>
<dbReference type="InterPro" id="IPR016186">
    <property type="entry name" value="C-type_lectin-like/link_sf"/>
</dbReference>
<gene>
    <name evidence="4" type="ORF">XNOV1_A002059</name>
</gene>
<accession>A0AAV1FQ70</accession>
<evidence type="ECO:0000259" key="3">
    <source>
        <dbReference type="PROSITE" id="PS50041"/>
    </source>
</evidence>
<protein>
    <submittedName>
        <fullName evidence="4">Asialoglycoprotein receptor 1-like</fullName>
    </submittedName>
</protein>
<evidence type="ECO:0000256" key="2">
    <source>
        <dbReference type="SAM" id="MobiDB-lite"/>
    </source>
</evidence>
<keyword evidence="1" id="KW-1015">Disulfide bond</keyword>
<name>A0AAV1FQ70_XYRNO</name>
<feature type="compositionally biased region" description="Basic residues" evidence="2">
    <location>
        <begin position="12"/>
        <end position="23"/>
    </location>
</feature>
<reference evidence="4" key="1">
    <citation type="submission" date="2023-08" db="EMBL/GenBank/DDBJ databases">
        <authorList>
            <person name="Alioto T."/>
            <person name="Alioto T."/>
            <person name="Gomez Garrido J."/>
        </authorList>
    </citation>
    <scope>NUCLEOTIDE SEQUENCE</scope>
</reference>
<sequence length="286" mass="33284">MEIEEEYVNSAARRKRRDTGRQTKKCCPGGSVVLRLVGVSFGLLCIVQATLNITLRLYSAECDDDYVNNTTTNLTTMSEDQIRELILERDELLLERVWLFQEKREKEAEIINLLRDSLSDRNNELENTIEELQSKVFPTELRPSCCPRGWQPYMSSCYRSSSDKGTWDDAQQDCEKLRAHLVVLDDAMEERVVHKFSTGMGMWIGLRKLKDPKTSTWDWTWVNGSPLAYTNWNQTYDGFWSFLFFNRNCAASPESSLTPAPWDRVNCENQNYWMCEKELNFSSFSP</sequence>
<proteinExistence type="predicted"/>
<dbReference type="InterPro" id="IPR018378">
    <property type="entry name" value="C-type_lectin_CS"/>
</dbReference>
<dbReference type="InterPro" id="IPR016187">
    <property type="entry name" value="CTDL_fold"/>
</dbReference>